<proteinExistence type="predicted"/>
<name>A0AA86JET7_9CLOT</name>
<dbReference type="EMBL" id="CAKJVE010000004">
    <property type="protein sequence ID" value="CAG9705814.1"/>
    <property type="molecule type" value="Genomic_DNA"/>
</dbReference>
<evidence type="ECO:0000313" key="1">
    <source>
        <dbReference type="EMBL" id="CAG9705814.1"/>
    </source>
</evidence>
<dbReference type="Proteomes" id="UP000789738">
    <property type="component" value="Unassembled WGS sequence"/>
</dbReference>
<comment type="caution">
    <text evidence="1">The sequence shown here is derived from an EMBL/GenBank/DDBJ whole genome shotgun (WGS) entry which is preliminary data.</text>
</comment>
<accession>A0AA86JET7</accession>
<gene>
    <name evidence="1" type="ORF">CNEO_42077</name>
</gene>
<reference evidence="1" key="1">
    <citation type="submission" date="2021-10" db="EMBL/GenBank/DDBJ databases">
        <authorList>
            <person name="Mesa V."/>
        </authorList>
    </citation>
    <scope>NUCLEOTIDE SEQUENCE</scope>
    <source>
        <strain evidence="1">CC3_PB</strain>
    </source>
</reference>
<organism evidence="1 2">
    <name type="scientific">Clostridium neonatale</name>
    <dbReference type="NCBI Taxonomy" id="137838"/>
    <lineage>
        <taxon>Bacteria</taxon>
        <taxon>Bacillati</taxon>
        <taxon>Bacillota</taxon>
        <taxon>Clostridia</taxon>
        <taxon>Eubacteriales</taxon>
        <taxon>Clostridiaceae</taxon>
        <taxon>Clostridium</taxon>
    </lineage>
</organism>
<evidence type="ECO:0000313" key="2">
    <source>
        <dbReference type="Proteomes" id="UP000789738"/>
    </source>
</evidence>
<sequence>MFFILQKFKKRGKKLCIIKKYLKSILNRRGKNMKLVQQLILI</sequence>
<protein>
    <submittedName>
        <fullName evidence="1">Uncharacterized protein</fullName>
    </submittedName>
</protein>
<dbReference type="AlphaFoldDB" id="A0AA86JET7"/>